<evidence type="ECO:0000313" key="2">
    <source>
        <dbReference type="Proteomes" id="UP001216638"/>
    </source>
</evidence>
<dbReference type="AlphaFoldDB" id="A0AAF0DU70"/>
<evidence type="ECO:0000313" key="1">
    <source>
        <dbReference type="EMBL" id="WFC95482.1"/>
    </source>
</evidence>
<dbReference type="Proteomes" id="UP001216638">
    <property type="component" value="Chromosome 2"/>
</dbReference>
<dbReference type="EMBL" id="CP119952">
    <property type="protein sequence ID" value="WFC95482.1"/>
    <property type="molecule type" value="Genomic_DNA"/>
</dbReference>
<protein>
    <submittedName>
        <fullName evidence="1">Uncharacterized protein</fullName>
    </submittedName>
</protein>
<name>A0AAF0DU70_9BASI</name>
<proteinExistence type="predicted"/>
<organism evidence="1 2">
    <name type="scientific">Malassezia brasiliensis</name>
    <dbReference type="NCBI Taxonomy" id="1821822"/>
    <lineage>
        <taxon>Eukaryota</taxon>
        <taxon>Fungi</taxon>
        <taxon>Dikarya</taxon>
        <taxon>Basidiomycota</taxon>
        <taxon>Ustilaginomycotina</taxon>
        <taxon>Malasseziomycetes</taxon>
        <taxon>Malasseziales</taxon>
        <taxon>Malasseziaceae</taxon>
        <taxon>Malassezia</taxon>
    </lineage>
</organism>
<reference evidence="1" key="1">
    <citation type="submission" date="2023-03" db="EMBL/GenBank/DDBJ databases">
        <title>Mating type loci evolution in Malassezia.</title>
        <authorList>
            <person name="Coelho M.A."/>
        </authorList>
    </citation>
    <scope>NUCLEOTIDE SEQUENCE</scope>
    <source>
        <strain evidence="1">CBS 14135</strain>
    </source>
</reference>
<keyword evidence="2" id="KW-1185">Reference proteome</keyword>
<sequence length="495" mass="53528">MLSTLRRAPLASGLRARAPRALPLPLLARAPQLRAYASKPPQGVVSYAMKLMSDPVIETIALASRIARILIGSVLVVGSVTFVVWEGAHQYVEHVAMPAAAHVEEVSAHDTYGWERDDVTHHLGIAPGTDARLGIFGRHIVRSAWMAEHWGGGIAPQAIFGLAPRGMPVHRATDFEAHQGLRLAERFLTTALHVADTRNVRVEEFSDTGAPLDTTAATLETWLAAVRMRLGTPAALGAAGLAYEKLYDAYAAQPHAEAVCDVLAMRLGTLQGQLGHLDESLAWFGRALHDDTRTLVDAALAQKAAPRSPLAMRTAVRTLEALSRVYVHASSLSDTPRDALHDALRVQLAALALAQGEHARPGNGADAELQRAWAHETEAEMGVQIAETLYALHQHPAPRRWFSWLKRDKLLDARPPRTDVVLPATAGAYAASRAWLAFAVERAAHVQSALAAEAATPSYAGLSRKHAVVRLAERARLTESEAQLLLRALARHEVP</sequence>
<accession>A0AAF0DU70</accession>
<gene>
    <name evidence="1" type="ORF">MBRA1_002130</name>
</gene>